<organism evidence="1 2">
    <name type="scientific">Desmophyllum pertusum</name>
    <dbReference type="NCBI Taxonomy" id="174260"/>
    <lineage>
        <taxon>Eukaryota</taxon>
        <taxon>Metazoa</taxon>
        <taxon>Cnidaria</taxon>
        <taxon>Anthozoa</taxon>
        <taxon>Hexacorallia</taxon>
        <taxon>Scleractinia</taxon>
        <taxon>Caryophylliina</taxon>
        <taxon>Caryophylliidae</taxon>
        <taxon>Desmophyllum</taxon>
    </lineage>
</organism>
<gene>
    <name evidence="1" type="ORF">OS493_000391</name>
</gene>
<accession>A0A9X0DE17</accession>
<dbReference type="OrthoDB" id="5987487at2759"/>
<evidence type="ECO:0000313" key="2">
    <source>
        <dbReference type="Proteomes" id="UP001163046"/>
    </source>
</evidence>
<dbReference type="AlphaFoldDB" id="A0A9X0DE17"/>
<evidence type="ECO:0000313" key="1">
    <source>
        <dbReference type="EMBL" id="KAJ7394574.1"/>
    </source>
</evidence>
<reference evidence="1" key="1">
    <citation type="submission" date="2023-01" db="EMBL/GenBank/DDBJ databases">
        <title>Genome assembly of the deep-sea coral Lophelia pertusa.</title>
        <authorList>
            <person name="Herrera S."/>
            <person name="Cordes E."/>
        </authorList>
    </citation>
    <scope>NUCLEOTIDE SEQUENCE</scope>
    <source>
        <strain evidence="1">USNM1676648</strain>
        <tissue evidence="1">Polyp</tissue>
    </source>
</reference>
<dbReference type="Proteomes" id="UP001163046">
    <property type="component" value="Unassembled WGS sequence"/>
</dbReference>
<protein>
    <submittedName>
        <fullName evidence="1">Uncharacterized protein</fullName>
    </submittedName>
</protein>
<proteinExistence type="predicted"/>
<comment type="caution">
    <text evidence="1">The sequence shown here is derived from an EMBL/GenBank/DDBJ whole genome shotgun (WGS) entry which is preliminary data.</text>
</comment>
<sequence>MSTSHLVNKHNFQKIRNNIEKSNLAVKPRCLTVGGKNILWAHLVSAYKFDQSKTSIHIHEKMKEDHFHLDPALRMRNHLAEDVLDKRMHFLSMASNRNGKDGSALDATIELVAHTSEAIEFFSTSRQSVVRKDDNRIKKLDAFLQYLADLKEEVSTPKHFISDKLWFDIQAMIHGFKAIVNIKLTKFPSSVIKTWIANQDGVENHFCQTRACNGQNNKPIYRLQESSQNTIGFGQQTISSKCNAAIPRA</sequence>
<dbReference type="EMBL" id="MU825396">
    <property type="protein sequence ID" value="KAJ7394574.1"/>
    <property type="molecule type" value="Genomic_DNA"/>
</dbReference>
<name>A0A9X0DE17_9CNID</name>
<keyword evidence="2" id="KW-1185">Reference proteome</keyword>